<evidence type="ECO:0000313" key="2">
    <source>
        <dbReference type="EMBL" id="KIO77895.1"/>
    </source>
</evidence>
<gene>
    <name evidence="2" type="ORF">TH53_06905</name>
</gene>
<protein>
    <recommendedName>
        <fullName evidence="1">Methyltransferase type 11 domain-containing protein</fullName>
    </recommendedName>
</protein>
<evidence type="ECO:0000313" key="3">
    <source>
        <dbReference type="Proteomes" id="UP000032049"/>
    </source>
</evidence>
<accession>A0A0D0GP35</accession>
<dbReference type="Gene3D" id="3.40.50.150">
    <property type="entry name" value="Vaccinia Virus protein VP39"/>
    <property type="match status" value="1"/>
</dbReference>
<dbReference type="CDD" id="cd02440">
    <property type="entry name" value="AdoMet_MTases"/>
    <property type="match status" value="1"/>
</dbReference>
<dbReference type="InterPro" id="IPR013216">
    <property type="entry name" value="Methyltransf_11"/>
</dbReference>
<comment type="caution">
    <text evidence="2">The sequence shown here is derived from an EMBL/GenBank/DDBJ whole genome shotgun (WGS) entry which is preliminary data.</text>
</comment>
<dbReference type="EMBL" id="JXRA01000028">
    <property type="protein sequence ID" value="KIO77895.1"/>
    <property type="molecule type" value="Genomic_DNA"/>
</dbReference>
<organism evidence="2 3">
    <name type="scientific">Pedobacter lusitanus</name>
    <dbReference type="NCBI Taxonomy" id="1503925"/>
    <lineage>
        <taxon>Bacteria</taxon>
        <taxon>Pseudomonadati</taxon>
        <taxon>Bacteroidota</taxon>
        <taxon>Sphingobacteriia</taxon>
        <taxon>Sphingobacteriales</taxon>
        <taxon>Sphingobacteriaceae</taxon>
        <taxon>Pedobacter</taxon>
    </lineage>
</organism>
<name>A0A0D0GP35_9SPHI</name>
<dbReference type="STRING" id="1503925.TH53_06905"/>
<dbReference type="SUPFAM" id="SSF53335">
    <property type="entry name" value="S-adenosyl-L-methionine-dependent methyltransferases"/>
    <property type="match status" value="1"/>
</dbReference>
<feature type="domain" description="Methyltransferase type 11" evidence="1">
    <location>
        <begin position="117"/>
        <end position="164"/>
    </location>
</feature>
<evidence type="ECO:0000259" key="1">
    <source>
        <dbReference type="Pfam" id="PF08241"/>
    </source>
</evidence>
<dbReference type="InterPro" id="IPR029063">
    <property type="entry name" value="SAM-dependent_MTases_sf"/>
</dbReference>
<dbReference type="Pfam" id="PF08241">
    <property type="entry name" value="Methyltransf_11"/>
    <property type="match status" value="1"/>
</dbReference>
<dbReference type="AlphaFoldDB" id="A0A0D0GP35"/>
<sequence>MKLLWNTGSRFKCPFCNYSSRGHALMGSNSAVLAEKEVIGGQRRRARCLKCGSTDRERLMFAYLGNERDFLTKGHDKKILHIAPESNLNSKFRSASLPGYVCGDKFTFGYNYPEYVKHIDILDLSFPENHFDLIICNHVLEHIPDDNLAIKELFRVLKPEGEAILQVPISANTKYTVEDHTIMSDEKRKELFGQEDHMRIYGQDYTDRLSHVGFKVTRVNISKKYNLYGLNQQEDIFIATKGSKTPNP</sequence>
<proteinExistence type="predicted"/>
<keyword evidence="3" id="KW-1185">Reference proteome</keyword>
<dbReference type="GO" id="GO:0008757">
    <property type="term" value="F:S-adenosylmethionine-dependent methyltransferase activity"/>
    <property type="evidence" value="ECO:0007669"/>
    <property type="project" value="InterPro"/>
</dbReference>
<reference evidence="2 3" key="1">
    <citation type="submission" date="2015-01" db="EMBL/GenBank/DDBJ databases">
        <title>Draft genome sequence of Pedobacter sp. NL19 isolated from sludge of an effluent treatment pond in an abandoned uranium mine.</title>
        <authorList>
            <person name="Santos T."/>
            <person name="Caetano T."/>
            <person name="Covas C."/>
            <person name="Cruz A."/>
            <person name="Mendo S."/>
        </authorList>
    </citation>
    <scope>NUCLEOTIDE SEQUENCE [LARGE SCALE GENOMIC DNA]</scope>
    <source>
        <strain evidence="2 3">NL19</strain>
    </source>
</reference>
<dbReference type="Proteomes" id="UP000032049">
    <property type="component" value="Unassembled WGS sequence"/>
</dbReference>